<dbReference type="InterPro" id="IPR001969">
    <property type="entry name" value="Aspartic_peptidase_AS"/>
</dbReference>
<dbReference type="InterPro" id="IPR032567">
    <property type="entry name" value="RTL1-rel"/>
</dbReference>
<reference evidence="3" key="2">
    <citation type="submission" date="2020-08" db="EMBL/GenBank/DDBJ databases">
        <title>Plant Genome Project.</title>
        <authorList>
            <person name="Zhang R.-G."/>
        </authorList>
    </citation>
    <scope>NUCLEOTIDE SEQUENCE</scope>
    <source>
        <strain evidence="3">Huo1</strain>
        <tissue evidence="3">Leaf</tissue>
    </source>
</reference>
<feature type="domain" description="Retrotransposon gag" evidence="2">
    <location>
        <begin position="102"/>
        <end position="165"/>
    </location>
</feature>
<dbReference type="EMBL" id="PNBA02000005">
    <property type="protein sequence ID" value="KAG6424649.1"/>
    <property type="molecule type" value="Genomic_DNA"/>
</dbReference>
<name>A0A8X9A2N7_SALSN</name>
<protein>
    <recommendedName>
        <fullName evidence="2">Retrotransposon gag domain-containing protein</fullName>
    </recommendedName>
</protein>
<evidence type="ECO:0000313" key="4">
    <source>
        <dbReference type="Proteomes" id="UP000298416"/>
    </source>
</evidence>
<comment type="caution">
    <text evidence="3">The sequence shown here is derived from an EMBL/GenBank/DDBJ whole genome shotgun (WGS) entry which is preliminary data.</text>
</comment>
<dbReference type="AlphaFoldDB" id="A0A8X9A2N7"/>
<organism evidence="3">
    <name type="scientific">Salvia splendens</name>
    <name type="common">Scarlet sage</name>
    <dbReference type="NCBI Taxonomy" id="180675"/>
    <lineage>
        <taxon>Eukaryota</taxon>
        <taxon>Viridiplantae</taxon>
        <taxon>Streptophyta</taxon>
        <taxon>Embryophyta</taxon>
        <taxon>Tracheophyta</taxon>
        <taxon>Spermatophyta</taxon>
        <taxon>Magnoliopsida</taxon>
        <taxon>eudicotyledons</taxon>
        <taxon>Gunneridae</taxon>
        <taxon>Pentapetalae</taxon>
        <taxon>asterids</taxon>
        <taxon>lamiids</taxon>
        <taxon>Lamiales</taxon>
        <taxon>Lamiaceae</taxon>
        <taxon>Nepetoideae</taxon>
        <taxon>Mentheae</taxon>
        <taxon>Salviinae</taxon>
        <taxon>Salvia</taxon>
        <taxon>Salvia subgen. Calosphace</taxon>
        <taxon>core Calosphace</taxon>
    </lineage>
</organism>
<dbReference type="GO" id="GO:0004190">
    <property type="term" value="F:aspartic-type endopeptidase activity"/>
    <property type="evidence" value="ECO:0007669"/>
    <property type="project" value="InterPro"/>
</dbReference>
<dbReference type="Proteomes" id="UP000298416">
    <property type="component" value="Unassembled WGS sequence"/>
</dbReference>
<dbReference type="PROSITE" id="PS00141">
    <property type="entry name" value="ASP_PROTEASE"/>
    <property type="match status" value="1"/>
</dbReference>
<dbReference type="InterPro" id="IPR005162">
    <property type="entry name" value="Retrotrans_gag_dom"/>
</dbReference>
<dbReference type="Gene3D" id="2.40.70.10">
    <property type="entry name" value="Acid Proteases"/>
    <property type="match status" value="1"/>
</dbReference>
<gene>
    <name evidence="3" type="ORF">SASPL_115067</name>
</gene>
<dbReference type="GO" id="GO:0006508">
    <property type="term" value="P:proteolysis"/>
    <property type="evidence" value="ECO:0007669"/>
    <property type="project" value="InterPro"/>
</dbReference>
<sequence length="359" mass="40168">MLFDMQIRAAKYEKKMMSYMHEQESFARHQAIVNKNLDDSLLKLTAADSNQQPRPPEPAAGTPAPCGWSLPQSVTTKPIDFDPDKHPKLSTGAPRFNGENVEGFLMAVRKRFDPDLYEDYVGRLASLKQTSSVEAYQTAFEATLQKVKHVGEETLTSIFIAGLRPSLKHELLTRRPATLQDAFALAQQLAVCQAATGLFEPYTRAHVCSKKFYAFMGGDEDNDPTETNDLEFGDDGENLAITGVVSSIHVLYPKIKPQSIRMLGRINGETVSILIDSGSTHNFIKPAVAEKLSLPLHNITPFRVFGPDVILGVQWLQDLGDVTQNFRDLMMRFDWAEHPIFMKGEGSPPKEISYNNYFL</sequence>
<feature type="region of interest" description="Disordered" evidence="1">
    <location>
        <begin position="48"/>
        <end position="94"/>
    </location>
</feature>
<dbReference type="CDD" id="cd00303">
    <property type="entry name" value="retropepsin_like"/>
    <property type="match status" value="1"/>
</dbReference>
<evidence type="ECO:0000256" key="1">
    <source>
        <dbReference type="SAM" id="MobiDB-lite"/>
    </source>
</evidence>
<reference evidence="3" key="1">
    <citation type="submission" date="2018-01" db="EMBL/GenBank/DDBJ databases">
        <authorList>
            <person name="Mao J.F."/>
        </authorList>
    </citation>
    <scope>NUCLEOTIDE SEQUENCE</scope>
    <source>
        <strain evidence="3">Huo1</strain>
        <tissue evidence="3">Leaf</tissue>
    </source>
</reference>
<keyword evidence="4" id="KW-1185">Reference proteome</keyword>
<accession>A0A8X9A2N7</accession>
<dbReference type="Pfam" id="PF03732">
    <property type="entry name" value="Retrotrans_gag"/>
    <property type="match status" value="1"/>
</dbReference>
<dbReference type="Pfam" id="PF13650">
    <property type="entry name" value="Asp_protease_2"/>
    <property type="match status" value="1"/>
</dbReference>
<dbReference type="SUPFAM" id="SSF50630">
    <property type="entry name" value="Acid proteases"/>
    <property type="match status" value="1"/>
</dbReference>
<evidence type="ECO:0000313" key="3">
    <source>
        <dbReference type="EMBL" id="KAG6424649.1"/>
    </source>
</evidence>
<proteinExistence type="predicted"/>
<dbReference type="PANTHER" id="PTHR15503:SF22">
    <property type="entry name" value="TRANSPOSON TY3-I GAG POLYPROTEIN"/>
    <property type="match status" value="1"/>
</dbReference>
<evidence type="ECO:0000259" key="2">
    <source>
        <dbReference type="Pfam" id="PF03732"/>
    </source>
</evidence>
<dbReference type="PANTHER" id="PTHR15503">
    <property type="entry name" value="LDOC1 RELATED"/>
    <property type="match status" value="1"/>
</dbReference>
<dbReference type="InterPro" id="IPR021109">
    <property type="entry name" value="Peptidase_aspartic_dom_sf"/>
</dbReference>